<feature type="transmembrane region" description="Helical" evidence="1">
    <location>
        <begin position="12"/>
        <end position="32"/>
    </location>
</feature>
<dbReference type="AlphaFoldDB" id="A0A1G2KW40"/>
<dbReference type="EMBL" id="MHQM01000022">
    <property type="protein sequence ID" value="OHA03623.1"/>
    <property type="molecule type" value="Genomic_DNA"/>
</dbReference>
<dbReference type="STRING" id="1802274.A3J58_00875"/>
<evidence type="ECO:0000256" key="1">
    <source>
        <dbReference type="SAM" id="Phobius"/>
    </source>
</evidence>
<sequence>MISWRIKRQLIVVGILLVITGGIVFWFGRGLIPAPTCTDGRKNQGEVATDCGGPCASCELRNPKALTIFWARVAPAGANLYDAVALVENKNEFLASAEIEYEFNLYDKFGAVARKTGISFVYPQERLYIIEPALRTSRDPVRIDFKVTRIEWQATNATSPLLTVESREHMVTEENARKQSVVQAGVLNSSGLDLAAIETGIVVFDPQGNLLGANRVAGGGIRAGERATIKSIWPAVLPGIVGTIEVYPRANVFEPHTILIPE</sequence>
<reference evidence="2 3" key="1">
    <citation type="journal article" date="2016" name="Nat. Commun.">
        <title>Thousands of microbial genomes shed light on interconnected biogeochemical processes in an aquifer system.</title>
        <authorList>
            <person name="Anantharaman K."/>
            <person name="Brown C.T."/>
            <person name="Hug L.A."/>
            <person name="Sharon I."/>
            <person name="Castelle C.J."/>
            <person name="Probst A.J."/>
            <person name="Thomas B.C."/>
            <person name="Singh A."/>
            <person name="Wilkins M.J."/>
            <person name="Karaoz U."/>
            <person name="Brodie E.L."/>
            <person name="Williams K.H."/>
            <person name="Hubbard S.S."/>
            <person name="Banfield J.F."/>
        </authorList>
    </citation>
    <scope>NUCLEOTIDE SEQUENCE [LARGE SCALE GENOMIC DNA]</scope>
</reference>
<evidence type="ECO:0000313" key="3">
    <source>
        <dbReference type="Proteomes" id="UP000178510"/>
    </source>
</evidence>
<keyword evidence="1" id="KW-1133">Transmembrane helix</keyword>
<comment type="caution">
    <text evidence="2">The sequence shown here is derived from an EMBL/GenBank/DDBJ whole genome shotgun (WGS) entry which is preliminary data.</text>
</comment>
<organism evidence="2 3">
    <name type="scientific">Candidatus Sungbacteria bacterium RIFCSPHIGHO2_02_FULL_52_23</name>
    <dbReference type="NCBI Taxonomy" id="1802274"/>
    <lineage>
        <taxon>Bacteria</taxon>
        <taxon>Candidatus Sungiibacteriota</taxon>
    </lineage>
</organism>
<dbReference type="Proteomes" id="UP000178510">
    <property type="component" value="Unassembled WGS sequence"/>
</dbReference>
<gene>
    <name evidence="2" type="ORF">A3J58_00875</name>
</gene>
<protein>
    <submittedName>
        <fullName evidence="2">Uncharacterized protein</fullName>
    </submittedName>
</protein>
<evidence type="ECO:0000313" key="2">
    <source>
        <dbReference type="EMBL" id="OHA03623.1"/>
    </source>
</evidence>
<keyword evidence="1" id="KW-0812">Transmembrane</keyword>
<proteinExistence type="predicted"/>
<name>A0A1G2KW40_9BACT</name>
<accession>A0A1G2KW40</accession>
<keyword evidence="1" id="KW-0472">Membrane</keyword>